<protein>
    <submittedName>
        <fullName evidence="1">Uncharacterized protein</fullName>
    </submittedName>
</protein>
<comment type="caution">
    <text evidence="1">The sequence shown here is derived from an EMBL/GenBank/DDBJ whole genome shotgun (WGS) entry which is preliminary data.</text>
</comment>
<dbReference type="OrthoDB" id="194443at2759"/>
<evidence type="ECO:0000313" key="1">
    <source>
        <dbReference type="EMBL" id="KAF2449205.1"/>
    </source>
</evidence>
<evidence type="ECO:0000313" key="2">
    <source>
        <dbReference type="Proteomes" id="UP000799764"/>
    </source>
</evidence>
<dbReference type="Proteomes" id="UP000799764">
    <property type="component" value="Unassembled WGS sequence"/>
</dbReference>
<name>A0A9P4PS17_9PLEO</name>
<keyword evidence="2" id="KW-1185">Reference proteome</keyword>
<reference evidence="1" key="1">
    <citation type="journal article" date="2020" name="Stud. Mycol.">
        <title>101 Dothideomycetes genomes: a test case for predicting lifestyles and emergence of pathogens.</title>
        <authorList>
            <person name="Haridas S."/>
            <person name="Albert R."/>
            <person name="Binder M."/>
            <person name="Bloem J."/>
            <person name="Labutti K."/>
            <person name="Salamov A."/>
            <person name="Andreopoulos B."/>
            <person name="Baker S."/>
            <person name="Barry K."/>
            <person name="Bills G."/>
            <person name="Bluhm B."/>
            <person name="Cannon C."/>
            <person name="Castanera R."/>
            <person name="Culley D."/>
            <person name="Daum C."/>
            <person name="Ezra D."/>
            <person name="Gonzalez J."/>
            <person name="Henrissat B."/>
            <person name="Kuo A."/>
            <person name="Liang C."/>
            <person name="Lipzen A."/>
            <person name="Lutzoni F."/>
            <person name="Magnuson J."/>
            <person name="Mondo S."/>
            <person name="Nolan M."/>
            <person name="Ohm R."/>
            <person name="Pangilinan J."/>
            <person name="Park H.-J."/>
            <person name="Ramirez L."/>
            <person name="Alfaro M."/>
            <person name="Sun H."/>
            <person name="Tritt A."/>
            <person name="Yoshinaga Y."/>
            <person name="Zwiers L.-H."/>
            <person name="Turgeon B."/>
            <person name="Goodwin S."/>
            <person name="Spatafora J."/>
            <person name="Crous P."/>
            <person name="Grigoriev I."/>
        </authorList>
    </citation>
    <scope>NUCLEOTIDE SEQUENCE</scope>
    <source>
        <strain evidence="1">CBS 690.94</strain>
    </source>
</reference>
<dbReference type="AlphaFoldDB" id="A0A9P4PS17"/>
<gene>
    <name evidence="1" type="ORF">P171DRAFT_480312</name>
</gene>
<proteinExistence type="predicted"/>
<accession>A0A9P4PS17</accession>
<dbReference type="EMBL" id="MU001494">
    <property type="protein sequence ID" value="KAF2449205.1"/>
    <property type="molecule type" value="Genomic_DNA"/>
</dbReference>
<sequence length="132" mass="15507">MVLDDVTGRHKSKVDTFVMLYLLGDVYQVPMLRNAVMRALFDHLNYRESIFPYYGTCNLVFEKLPAEDPFCRLLVDHACRKKSSFTTALTELNATFLFELANRWVRVVYEEPKIDPLNHKLRIQDYLIEGED</sequence>
<organism evidence="1 2">
    <name type="scientific">Karstenula rhodostoma CBS 690.94</name>
    <dbReference type="NCBI Taxonomy" id="1392251"/>
    <lineage>
        <taxon>Eukaryota</taxon>
        <taxon>Fungi</taxon>
        <taxon>Dikarya</taxon>
        <taxon>Ascomycota</taxon>
        <taxon>Pezizomycotina</taxon>
        <taxon>Dothideomycetes</taxon>
        <taxon>Pleosporomycetidae</taxon>
        <taxon>Pleosporales</taxon>
        <taxon>Massarineae</taxon>
        <taxon>Didymosphaeriaceae</taxon>
        <taxon>Karstenula</taxon>
    </lineage>
</organism>